<sequence>MYMCYFYNRSKPDLFLLRTYTSEDQAITYCNSDRFADNAARFSRRNAAALVTGGNKRGPRGAGTISWAPS</sequence>
<proteinExistence type="predicted"/>
<name>G3B4R6_CANTC</name>
<organism evidence="2">
    <name type="scientific">Candida tenuis (strain ATCC 10573 / BCRC 21748 / CBS 615 / JCM 9827 / NBRC 10315 / NRRL Y-1498 / VKM Y-70)</name>
    <name type="common">Yeast</name>
    <name type="synonym">Yamadazyma tenuis</name>
    <dbReference type="NCBI Taxonomy" id="590646"/>
    <lineage>
        <taxon>Eukaryota</taxon>
        <taxon>Fungi</taxon>
        <taxon>Dikarya</taxon>
        <taxon>Ascomycota</taxon>
        <taxon>Saccharomycotina</taxon>
        <taxon>Pichiomycetes</taxon>
        <taxon>Debaryomycetaceae</taxon>
        <taxon>Yamadazyma</taxon>
    </lineage>
</organism>
<dbReference type="HOGENOM" id="CLU_2757549_0_0_1"/>
<reference evidence="1 2" key="1">
    <citation type="journal article" date="2011" name="Proc. Natl. Acad. Sci. U.S.A.">
        <title>Comparative genomics of xylose-fermenting fungi for enhanced biofuel production.</title>
        <authorList>
            <person name="Wohlbach D.J."/>
            <person name="Kuo A."/>
            <person name="Sato T.K."/>
            <person name="Potts K.M."/>
            <person name="Salamov A.A."/>
            <person name="LaButti K.M."/>
            <person name="Sun H."/>
            <person name="Clum A."/>
            <person name="Pangilinan J.L."/>
            <person name="Lindquist E.A."/>
            <person name="Lucas S."/>
            <person name="Lapidus A."/>
            <person name="Jin M."/>
            <person name="Gunawan C."/>
            <person name="Balan V."/>
            <person name="Dale B.E."/>
            <person name="Jeffries T.W."/>
            <person name="Zinkel R."/>
            <person name="Barry K.W."/>
            <person name="Grigoriev I.V."/>
            <person name="Gasch A.P."/>
        </authorList>
    </citation>
    <scope>NUCLEOTIDE SEQUENCE [LARGE SCALE GENOMIC DNA]</scope>
    <source>
        <strain evidence="2">ATCC 10573 / BCRC 21748 / CBS 615 / JCM 9827 / NBRC 10315 / NRRL Y-1498 / VKM Y-70</strain>
    </source>
</reference>
<protein>
    <submittedName>
        <fullName evidence="1">Uncharacterized protein</fullName>
    </submittedName>
</protein>
<accession>G3B4R6</accession>
<dbReference type="Proteomes" id="UP000000707">
    <property type="component" value="Unassembled WGS sequence"/>
</dbReference>
<evidence type="ECO:0000313" key="2">
    <source>
        <dbReference type="Proteomes" id="UP000000707"/>
    </source>
</evidence>
<dbReference type="EMBL" id="GL996521">
    <property type="protein sequence ID" value="EGV63854.1"/>
    <property type="molecule type" value="Genomic_DNA"/>
</dbReference>
<evidence type="ECO:0000313" key="1">
    <source>
        <dbReference type="EMBL" id="EGV63854.1"/>
    </source>
</evidence>
<gene>
    <name evidence="1" type="ORF">CANTEDRAFT_113881</name>
</gene>
<keyword evidence="2" id="KW-1185">Reference proteome</keyword>
<dbReference type="AlphaFoldDB" id="G3B4R6"/>